<feature type="compositionally biased region" description="Basic and acidic residues" evidence="1">
    <location>
        <begin position="87"/>
        <end position="97"/>
    </location>
</feature>
<dbReference type="AlphaFoldDB" id="A0AAE0K9K3"/>
<organism evidence="2 3">
    <name type="scientific">Podospora didyma</name>
    <dbReference type="NCBI Taxonomy" id="330526"/>
    <lineage>
        <taxon>Eukaryota</taxon>
        <taxon>Fungi</taxon>
        <taxon>Dikarya</taxon>
        <taxon>Ascomycota</taxon>
        <taxon>Pezizomycotina</taxon>
        <taxon>Sordariomycetes</taxon>
        <taxon>Sordariomycetidae</taxon>
        <taxon>Sordariales</taxon>
        <taxon>Podosporaceae</taxon>
        <taxon>Podospora</taxon>
    </lineage>
</organism>
<feature type="region of interest" description="Disordered" evidence="1">
    <location>
        <begin position="80"/>
        <end position="114"/>
    </location>
</feature>
<sequence>MAAIYSSSSFYDGYYMFPKYMARTKTVPRPATQPGPRQGFVPTVAQPLVTFEKIPVRPLNIQPGLLTLLHALGSNMSATISSPSGSENREQVREHQLARQSGHARSRSEVRRQEMQYRRDMVAKVMDMAKRNKQMKVAVPRSPRLAPVGGPGPVPAFLLKGEGDEEEEMEEEPEEGDEEGEEDEEEQVGGGGGGRGDYLTRGKPILPRASTSGQEYFLA</sequence>
<dbReference type="EMBL" id="JAULSW010000008">
    <property type="protein sequence ID" value="KAK3372047.1"/>
    <property type="molecule type" value="Genomic_DNA"/>
</dbReference>
<feature type="compositionally biased region" description="Polar residues" evidence="1">
    <location>
        <begin position="209"/>
        <end position="219"/>
    </location>
</feature>
<proteinExistence type="predicted"/>
<evidence type="ECO:0000256" key="1">
    <source>
        <dbReference type="SAM" id="MobiDB-lite"/>
    </source>
</evidence>
<reference evidence="2" key="2">
    <citation type="submission" date="2023-06" db="EMBL/GenBank/DDBJ databases">
        <authorList>
            <consortium name="Lawrence Berkeley National Laboratory"/>
            <person name="Haridas S."/>
            <person name="Hensen N."/>
            <person name="Bonometti L."/>
            <person name="Westerberg I."/>
            <person name="Brannstrom I.O."/>
            <person name="Guillou S."/>
            <person name="Cros-Aarteil S."/>
            <person name="Calhoun S."/>
            <person name="Kuo A."/>
            <person name="Mondo S."/>
            <person name="Pangilinan J."/>
            <person name="Riley R."/>
            <person name="LaButti K."/>
            <person name="Andreopoulos B."/>
            <person name="Lipzen A."/>
            <person name="Chen C."/>
            <person name="Yanf M."/>
            <person name="Daum C."/>
            <person name="Ng V."/>
            <person name="Clum A."/>
            <person name="Steindorff A."/>
            <person name="Ohm R."/>
            <person name="Martin F."/>
            <person name="Silar P."/>
            <person name="Natvig D."/>
            <person name="Lalanne C."/>
            <person name="Gautier V."/>
            <person name="Ament-velasquez S.L."/>
            <person name="Kruys A."/>
            <person name="Hutchinson M.I."/>
            <person name="Powell A.J."/>
            <person name="Barry K."/>
            <person name="Miller A.N."/>
            <person name="Grigoriev I.V."/>
            <person name="Debuchy R."/>
            <person name="Gladieux P."/>
            <person name="Thoren M.H."/>
            <person name="Johannesson H."/>
        </authorList>
    </citation>
    <scope>NUCLEOTIDE SEQUENCE</scope>
    <source>
        <strain evidence="2">CBS 232.78</strain>
    </source>
</reference>
<comment type="caution">
    <text evidence="2">The sequence shown here is derived from an EMBL/GenBank/DDBJ whole genome shotgun (WGS) entry which is preliminary data.</text>
</comment>
<keyword evidence="3" id="KW-1185">Reference proteome</keyword>
<dbReference type="Proteomes" id="UP001285441">
    <property type="component" value="Unassembled WGS sequence"/>
</dbReference>
<accession>A0AAE0K9K3</accession>
<feature type="region of interest" description="Disordered" evidence="1">
    <location>
        <begin position="142"/>
        <end position="219"/>
    </location>
</feature>
<evidence type="ECO:0000313" key="2">
    <source>
        <dbReference type="EMBL" id="KAK3372047.1"/>
    </source>
</evidence>
<protein>
    <submittedName>
        <fullName evidence="2">Uncharacterized protein</fullName>
    </submittedName>
</protein>
<reference evidence="2" key="1">
    <citation type="journal article" date="2023" name="Mol. Phylogenet. Evol.">
        <title>Genome-scale phylogeny and comparative genomics of the fungal order Sordariales.</title>
        <authorList>
            <person name="Hensen N."/>
            <person name="Bonometti L."/>
            <person name="Westerberg I."/>
            <person name="Brannstrom I.O."/>
            <person name="Guillou S."/>
            <person name="Cros-Aarteil S."/>
            <person name="Calhoun S."/>
            <person name="Haridas S."/>
            <person name="Kuo A."/>
            <person name="Mondo S."/>
            <person name="Pangilinan J."/>
            <person name="Riley R."/>
            <person name="LaButti K."/>
            <person name="Andreopoulos B."/>
            <person name="Lipzen A."/>
            <person name="Chen C."/>
            <person name="Yan M."/>
            <person name="Daum C."/>
            <person name="Ng V."/>
            <person name="Clum A."/>
            <person name="Steindorff A."/>
            <person name="Ohm R.A."/>
            <person name="Martin F."/>
            <person name="Silar P."/>
            <person name="Natvig D.O."/>
            <person name="Lalanne C."/>
            <person name="Gautier V."/>
            <person name="Ament-Velasquez S.L."/>
            <person name="Kruys A."/>
            <person name="Hutchinson M.I."/>
            <person name="Powell A.J."/>
            <person name="Barry K."/>
            <person name="Miller A.N."/>
            <person name="Grigoriev I.V."/>
            <person name="Debuchy R."/>
            <person name="Gladieux P."/>
            <person name="Hiltunen Thoren M."/>
            <person name="Johannesson H."/>
        </authorList>
    </citation>
    <scope>NUCLEOTIDE SEQUENCE</scope>
    <source>
        <strain evidence="2">CBS 232.78</strain>
    </source>
</reference>
<evidence type="ECO:0000313" key="3">
    <source>
        <dbReference type="Proteomes" id="UP001285441"/>
    </source>
</evidence>
<gene>
    <name evidence="2" type="ORF">B0H63DRAFT_513558</name>
</gene>
<name>A0AAE0K9K3_9PEZI</name>
<feature type="compositionally biased region" description="Acidic residues" evidence="1">
    <location>
        <begin position="163"/>
        <end position="187"/>
    </location>
</feature>